<dbReference type="RefSeq" id="WP_052606953.1">
    <property type="nucleotide sequence ID" value="NZ_JXYS01000116.1"/>
</dbReference>
<dbReference type="PANTHER" id="PTHR43479:SF11">
    <property type="entry name" value="ACREF_ENVCD OPERON REPRESSOR-RELATED"/>
    <property type="match status" value="1"/>
</dbReference>
<organism evidence="4 5">
    <name type="scientific">Acidithrix ferrooxidans</name>
    <dbReference type="NCBI Taxonomy" id="1280514"/>
    <lineage>
        <taxon>Bacteria</taxon>
        <taxon>Bacillati</taxon>
        <taxon>Actinomycetota</taxon>
        <taxon>Acidimicrobiia</taxon>
        <taxon>Acidimicrobiales</taxon>
        <taxon>Acidimicrobiaceae</taxon>
        <taxon>Acidithrix</taxon>
    </lineage>
</organism>
<evidence type="ECO:0000313" key="5">
    <source>
        <dbReference type="Proteomes" id="UP000032360"/>
    </source>
</evidence>
<keyword evidence="1 2" id="KW-0238">DNA-binding</keyword>
<reference evidence="4 5" key="1">
    <citation type="submission" date="2015-01" db="EMBL/GenBank/DDBJ databases">
        <title>Draft genome of the acidophilic iron oxidizer Acidithrix ferrooxidans strain Py-F3.</title>
        <authorList>
            <person name="Poehlein A."/>
            <person name="Eisen S."/>
            <person name="Schloemann M."/>
            <person name="Johnson B.D."/>
            <person name="Daniel R."/>
            <person name="Muehling M."/>
        </authorList>
    </citation>
    <scope>NUCLEOTIDE SEQUENCE [LARGE SCALE GENOMIC DNA]</scope>
    <source>
        <strain evidence="4 5">Py-F3</strain>
    </source>
</reference>
<gene>
    <name evidence="4" type="primary">nicS</name>
    <name evidence="4" type="ORF">AXFE_33040</name>
</gene>
<protein>
    <submittedName>
        <fullName evidence="4">HTH-type transcriptional repressor NicS</fullName>
    </submittedName>
</protein>
<dbReference type="InterPro" id="IPR001647">
    <property type="entry name" value="HTH_TetR"/>
</dbReference>
<dbReference type="EMBL" id="JXYS01000116">
    <property type="protein sequence ID" value="KJF15852.1"/>
    <property type="molecule type" value="Genomic_DNA"/>
</dbReference>
<dbReference type="PROSITE" id="PS01081">
    <property type="entry name" value="HTH_TETR_1"/>
    <property type="match status" value="1"/>
</dbReference>
<dbReference type="PRINTS" id="PR00455">
    <property type="entry name" value="HTHTETR"/>
</dbReference>
<evidence type="ECO:0000256" key="2">
    <source>
        <dbReference type="PROSITE-ProRule" id="PRU00335"/>
    </source>
</evidence>
<dbReference type="InterPro" id="IPR023772">
    <property type="entry name" value="DNA-bd_HTH_TetR-type_CS"/>
</dbReference>
<dbReference type="Proteomes" id="UP000032360">
    <property type="component" value="Unassembled WGS sequence"/>
</dbReference>
<keyword evidence="5" id="KW-1185">Reference proteome</keyword>
<dbReference type="InterPro" id="IPR009057">
    <property type="entry name" value="Homeodomain-like_sf"/>
</dbReference>
<dbReference type="Pfam" id="PF00440">
    <property type="entry name" value="TetR_N"/>
    <property type="match status" value="1"/>
</dbReference>
<comment type="caution">
    <text evidence="4">The sequence shown here is derived from an EMBL/GenBank/DDBJ whole genome shotgun (WGS) entry which is preliminary data.</text>
</comment>
<dbReference type="InterPro" id="IPR050624">
    <property type="entry name" value="HTH-type_Tx_Regulator"/>
</dbReference>
<evidence type="ECO:0000256" key="1">
    <source>
        <dbReference type="ARBA" id="ARBA00023125"/>
    </source>
</evidence>
<accession>A0A0D8HDJ2</accession>
<name>A0A0D8HDJ2_9ACTN</name>
<dbReference type="STRING" id="1280514.AXFE_33040"/>
<dbReference type="PANTHER" id="PTHR43479">
    <property type="entry name" value="ACREF/ENVCD OPERON REPRESSOR-RELATED"/>
    <property type="match status" value="1"/>
</dbReference>
<feature type="DNA-binding region" description="H-T-H motif" evidence="2">
    <location>
        <begin position="35"/>
        <end position="54"/>
    </location>
</feature>
<sequence length="217" mass="24510">MNELGLREKKKLQTRVAIMKEAGRLFQEKGFFDTTIREIAESANVSERTFYRYFESKEELLFSNLKEVLAKFIQNLKVIPMSSDPIVAIKFALNETLEDSPPNLSQIRKFIGSSTIVDVHKELLGIIFNWESSLAQEMEGRARYLEPEGNSLDLKIWSLVLARAVFGAARTALNISNDTAISARERDDLIRSTFDKSLTIMLSGFKIPALKTSAIDA</sequence>
<evidence type="ECO:0000259" key="3">
    <source>
        <dbReference type="PROSITE" id="PS50977"/>
    </source>
</evidence>
<proteinExistence type="predicted"/>
<dbReference type="PROSITE" id="PS50977">
    <property type="entry name" value="HTH_TETR_2"/>
    <property type="match status" value="1"/>
</dbReference>
<dbReference type="Gene3D" id="1.10.357.10">
    <property type="entry name" value="Tetracycline Repressor, domain 2"/>
    <property type="match status" value="1"/>
</dbReference>
<feature type="domain" description="HTH tetR-type" evidence="3">
    <location>
        <begin position="12"/>
        <end position="72"/>
    </location>
</feature>
<evidence type="ECO:0000313" key="4">
    <source>
        <dbReference type="EMBL" id="KJF15852.1"/>
    </source>
</evidence>
<dbReference type="AlphaFoldDB" id="A0A0D8HDJ2"/>
<dbReference type="SUPFAM" id="SSF46689">
    <property type="entry name" value="Homeodomain-like"/>
    <property type="match status" value="1"/>
</dbReference>
<dbReference type="GO" id="GO:0003677">
    <property type="term" value="F:DNA binding"/>
    <property type="evidence" value="ECO:0007669"/>
    <property type="project" value="UniProtKB-UniRule"/>
</dbReference>